<keyword evidence="2" id="KW-1185">Reference proteome</keyword>
<dbReference type="EMBL" id="BAAAFH010000003">
    <property type="protein sequence ID" value="GAA0874562.1"/>
    <property type="molecule type" value="Genomic_DNA"/>
</dbReference>
<name>A0ABP3Y428_9FLAO</name>
<evidence type="ECO:0000313" key="2">
    <source>
        <dbReference type="Proteomes" id="UP001501126"/>
    </source>
</evidence>
<accession>A0ABP3Y428</accession>
<reference evidence="2" key="1">
    <citation type="journal article" date="2019" name="Int. J. Syst. Evol. Microbiol.">
        <title>The Global Catalogue of Microorganisms (GCM) 10K type strain sequencing project: providing services to taxonomists for standard genome sequencing and annotation.</title>
        <authorList>
            <consortium name="The Broad Institute Genomics Platform"/>
            <consortium name="The Broad Institute Genome Sequencing Center for Infectious Disease"/>
            <person name="Wu L."/>
            <person name="Ma J."/>
        </authorList>
    </citation>
    <scope>NUCLEOTIDE SEQUENCE [LARGE SCALE GENOMIC DNA]</scope>
    <source>
        <strain evidence="2">JCM 16083</strain>
    </source>
</reference>
<protein>
    <submittedName>
        <fullName evidence="1">Uncharacterized protein</fullName>
    </submittedName>
</protein>
<sequence length="250" mass="29540">MKKLSDFKKRERCIFSISDKEIVATINPAPEDCLKENELYDNEYLYPFFSVDGEVIKERYKGLKFHAISCPVFLDYVDYRLTEDNLYQFLGTNKLKISDYQDFSLALEKLLDGYRDNEHFDWGKTPENVSVSKEEHGRFVNHTDFIELEVNGASWCQATYTYYEEELENHIIDNDPNYDPDEDDLSEILVEVEDDYDITNYELEVFKDENGDTLEFVFRASDMCGFDIFGDYSVFFSPKTRLVRIFFQCT</sequence>
<evidence type="ECO:0000313" key="1">
    <source>
        <dbReference type="EMBL" id="GAA0874562.1"/>
    </source>
</evidence>
<dbReference type="RefSeq" id="WP_343785462.1">
    <property type="nucleotide sequence ID" value="NZ_BAAAFH010000003.1"/>
</dbReference>
<comment type="caution">
    <text evidence="1">The sequence shown here is derived from an EMBL/GenBank/DDBJ whole genome shotgun (WGS) entry which is preliminary data.</text>
</comment>
<gene>
    <name evidence="1" type="ORF">GCM10009118_09700</name>
</gene>
<dbReference type="Proteomes" id="UP001501126">
    <property type="component" value="Unassembled WGS sequence"/>
</dbReference>
<organism evidence="1 2">
    <name type="scientific">Wandonia haliotis</name>
    <dbReference type="NCBI Taxonomy" id="574963"/>
    <lineage>
        <taxon>Bacteria</taxon>
        <taxon>Pseudomonadati</taxon>
        <taxon>Bacteroidota</taxon>
        <taxon>Flavobacteriia</taxon>
        <taxon>Flavobacteriales</taxon>
        <taxon>Crocinitomicaceae</taxon>
        <taxon>Wandonia</taxon>
    </lineage>
</organism>
<proteinExistence type="predicted"/>